<dbReference type="PANTHER" id="PTHR34227:SF1">
    <property type="entry name" value="DIMETHYL SULFOXIDE REDUCTASE CHAPERONE-RELATED"/>
    <property type="match status" value="1"/>
</dbReference>
<gene>
    <name evidence="2" type="ORF">H9804_09840</name>
</gene>
<dbReference type="Proteomes" id="UP000824176">
    <property type="component" value="Unassembled WGS sequence"/>
</dbReference>
<dbReference type="InterPro" id="IPR050289">
    <property type="entry name" value="TorD/DmsD_chaperones"/>
</dbReference>
<comment type="caution">
    <text evidence="2">The sequence shown here is derived from an EMBL/GenBank/DDBJ whole genome shotgun (WGS) entry which is preliminary data.</text>
</comment>
<name>A0A9D2GWH8_9BACT</name>
<dbReference type="AlphaFoldDB" id="A0A9D2GWH8"/>
<reference evidence="2" key="1">
    <citation type="journal article" date="2021" name="PeerJ">
        <title>Extensive microbial diversity within the chicken gut microbiome revealed by metagenomics and culture.</title>
        <authorList>
            <person name="Gilroy R."/>
            <person name="Ravi A."/>
            <person name="Getino M."/>
            <person name="Pursley I."/>
            <person name="Horton D.L."/>
            <person name="Alikhan N.F."/>
            <person name="Baker D."/>
            <person name="Gharbi K."/>
            <person name="Hall N."/>
            <person name="Watson M."/>
            <person name="Adriaenssens E.M."/>
            <person name="Foster-Nyarko E."/>
            <person name="Jarju S."/>
            <person name="Secka A."/>
            <person name="Antonio M."/>
            <person name="Oren A."/>
            <person name="Chaudhuri R.R."/>
            <person name="La Ragione R."/>
            <person name="Hildebrand F."/>
            <person name="Pallen M.J."/>
        </authorList>
    </citation>
    <scope>NUCLEOTIDE SEQUENCE</scope>
    <source>
        <strain evidence="2">ChiW4-1371</strain>
    </source>
</reference>
<keyword evidence="1" id="KW-0143">Chaperone</keyword>
<reference evidence="2" key="2">
    <citation type="submission" date="2021-04" db="EMBL/GenBank/DDBJ databases">
        <authorList>
            <person name="Gilroy R."/>
        </authorList>
    </citation>
    <scope>NUCLEOTIDE SEQUENCE</scope>
    <source>
        <strain evidence="2">ChiW4-1371</strain>
    </source>
</reference>
<organism evidence="2 3">
    <name type="scientific">Candidatus Mucispirillum faecigallinarum</name>
    <dbReference type="NCBI Taxonomy" id="2838699"/>
    <lineage>
        <taxon>Bacteria</taxon>
        <taxon>Pseudomonadati</taxon>
        <taxon>Deferribacterota</taxon>
        <taxon>Deferribacteres</taxon>
        <taxon>Deferribacterales</taxon>
        <taxon>Mucispirillaceae</taxon>
        <taxon>Mucispirillum</taxon>
    </lineage>
</organism>
<evidence type="ECO:0000313" key="3">
    <source>
        <dbReference type="Proteomes" id="UP000824176"/>
    </source>
</evidence>
<dbReference type="EMBL" id="DXAQ01000147">
    <property type="protein sequence ID" value="HIZ90236.1"/>
    <property type="molecule type" value="Genomic_DNA"/>
</dbReference>
<sequence>MSFNQELQEDLINSSILRSAFFNYFYRIFNNVADESFIGVSSKYLSYFNDLKEYVESDEYNNACKLFEEYVSEEEVAENINEFLQKLNVEFTSLFLSGMGNVPASASSYLSSDGLLKGEEWEKVTAIYKTRDFKMPESIKAPEDYISVEMLYMQKLSDLTGQLAQVGDIYLLQATINDQLKFSSEHILVWIDMFSNAVYQKATILKSKLYASTALIMKYYIKYDKELMQEFLDELNK</sequence>
<dbReference type="Pfam" id="PF02613">
    <property type="entry name" value="Nitrate_red_del"/>
    <property type="match status" value="1"/>
</dbReference>
<proteinExistence type="predicted"/>
<dbReference type="Gene3D" id="1.10.3480.10">
    <property type="entry name" value="TorD-like"/>
    <property type="match status" value="1"/>
</dbReference>
<dbReference type="InterPro" id="IPR036411">
    <property type="entry name" value="TorD-like_sf"/>
</dbReference>
<accession>A0A9D2GWH8</accession>
<protein>
    <submittedName>
        <fullName evidence="2">Molecular chaperone TorD family protein</fullName>
    </submittedName>
</protein>
<dbReference type="InterPro" id="IPR020945">
    <property type="entry name" value="DMSO/NO3_reduct_chaperone"/>
</dbReference>
<evidence type="ECO:0000313" key="2">
    <source>
        <dbReference type="EMBL" id="HIZ90236.1"/>
    </source>
</evidence>
<dbReference type="PANTHER" id="PTHR34227">
    <property type="entry name" value="CHAPERONE PROTEIN YCDY"/>
    <property type="match status" value="1"/>
</dbReference>
<dbReference type="SUPFAM" id="SSF89155">
    <property type="entry name" value="TorD-like"/>
    <property type="match status" value="1"/>
</dbReference>
<evidence type="ECO:0000256" key="1">
    <source>
        <dbReference type="ARBA" id="ARBA00023186"/>
    </source>
</evidence>